<feature type="region of interest" description="Disordered" evidence="16">
    <location>
        <begin position="4389"/>
        <end position="4471"/>
    </location>
</feature>
<evidence type="ECO:0000256" key="4">
    <source>
        <dbReference type="ARBA" id="ARBA00022701"/>
    </source>
</evidence>
<evidence type="ECO:0000256" key="3">
    <source>
        <dbReference type="ARBA" id="ARBA00022490"/>
    </source>
</evidence>
<feature type="region of interest" description="Disordered" evidence="16">
    <location>
        <begin position="80"/>
        <end position="160"/>
    </location>
</feature>
<feature type="region of interest" description="Disordered" evidence="16">
    <location>
        <begin position="2472"/>
        <end position="2494"/>
    </location>
</feature>
<feature type="domain" description="Dynein heavy chain AAA lid" evidence="25">
    <location>
        <begin position="4218"/>
        <end position="4359"/>
    </location>
</feature>
<dbReference type="InterPro" id="IPR035699">
    <property type="entry name" value="AAA_6"/>
</dbReference>
<evidence type="ECO:0000313" key="27">
    <source>
        <dbReference type="EMBL" id="KAG2427036.1"/>
    </source>
</evidence>
<dbReference type="InterPro" id="IPR041466">
    <property type="entry name" value="Dynein_AAA5_ext"/>
</dbReference>
<dbReference type="Gene3D" id="1.20.58.1120">
    <property type="match status" value="1"/>
</dbReference>
<dbReference type="GO" id="GO:0005524">
    <property type="term" value="F:ATP binding"/>
    <property type="evidence" value="ECO:0007669"/>
    <property type="project" value="UniProtKB-KW"/>
</dbReference>
<evidence type="ECO:0000256" key="6">
    <source>
        <dbReference type="ARBA" id="ARBA00022794"/>
    </source>
</evidence>
<dbReference type="FunFam" id="1.20.140.100:FF:000001">
    <property type="entry name" value="dynein heavy chain 17, axonemal"/>
    <property type="match status" value="1"/>
</dbReference>
<dbReference type="GO" id="GO:0051959">
    <property type="term" value="F:dynein light intermediate chain binding"/>
    <property type="evidence" value="ECO:0007669"/>
    <property type="project" value="InterPro"/>
</dbReference>
<feature type="compositionally biased region" description="Polar residues" evidence="16">
    <location>
        <begin position="193"/>
        <end position="211"/>
    </location>
</feature>
<gene>
    <name evidence="27" type="ORF">HYH02_014682</name>
</gene>
<keyword evidence="13" id="KW-0206">Cytoskeleton</keyword>
<evidence type="ECO:0000256" key="2">
    <source>
        <dbReference type="ARBA" id="ARBA00008887"/>
    </source>
</evidence>
<dbReference type="Gene3D" id="1.20.920.30">
    <property type="match status" value="1"/>
</dbReference>
<dbReference type="GO" id="GO:0030286">
    <property type="term" value="C:dynein complex"/>
    <property type="evidence" value="ECO:0007669"/>
    <property type="project" value="UniProtKB-KW"/>
</dbReference>
<evidence type="ECO:0000313" key="28">
    <source>
        <dbReference type="Proteomes" id="UP000613740"/>
    </source>
</evidence>
<dbReference type="FunFam" id="1.10.8.1220:FF:000001">
    <property type="entry name" value="Dynein axonemal heavy chain 5"/>
    <property type="match status" value="1"/>
</dbReference>
<feature type="domain" description="Dynein heavy chain hydrolytic ATP-binding dynein motor region" evidence="19">
    <location>
        <begin position="1926"/>
        <end position="2258"/>
    </location>
</feature>
<dbReference type="InterPro" id="IPR041589">
    <property type="entry name" value="DNAH3_AAA_lid_1"/>
</dbReference>
<keyword evidence="11" id="KW-0969">Cilium</keyword>
<evidence type="ECO:0000256" key="10">
    <source>
        <dbReference type="ARBA" id="ARBA00023054"/>
    </source>
</evidence>
<dbReference type="OrthoDB" id="5593012at2759"/>
<dbReference type="InterPro" id="IPR042219">
    <property type="entry name" value="AAA_lid_11_sf"/>
</dbReference>
<evidence type="ECO:0000256" key="14">
    <source>
        <dbReference type="ARBA" id="ARBA00023273"/>
    </source>
</evidence>
<dbReference type="InterPro" id="IPR042222">
    <property type="entry name" value="Dynein_2_N"/>
</dbReference>
<evidence type="ECO:0000259" key="22">
    <source>
        <dbReference type="Pfam" id="PF12781"/>
    </source>
</evidence>
<feature type="compositionally biased region" description="Acidic residues" evidence="16">
    <location>
        <begin position="4704"/>
        <end position="4720"/>
    </location>
</feature>
<proteinExistence type="inferred from homology"/>
<evidence type="ECO:0000256" key="1">
    <source>
        <dbReference type="ARBA" id="ARBA00004611"/>
    </source>
</evidence>
<comment type="caution">
    <text evidence="27">The sequence shown here is derived from an EMBL/GenBank/DDBJ whole genome shotgun (WGS) entry which is preliminary data.</text>
</comment>
<evidence type="ECO:0000259" key="21">
    <source>
        <dbReference type="Pfam" id="PF12780"/>
    </source>
</evidence>
<evidence type="ECO:0000259" key="23">
    <source>
        <dbReference type="Pfam" id="PF17852"/>
    </source>
</evidence>
<feature type="region of interest" description="Disordered" evidence="16">
    <location>
        <begin position="982"/>
        <end position="1015"/>
    </location>
</feature>
<dbReference type="Pfam" id="PF12780">
    <property type="entry name" value="AAA_8"/>
    <property type="match status" value="1"/>
</dbReference>
<feature type="compositionally biased region" description="Gly residues" evidence="16">
    <location>
        <begin position="353"/>
        <end position="364"/>
    </location>
</feature>
<dbReference type="FunFam" id="3.40.50.300:FF:001328">
    <property type="entry name" value="Dynein heavy chain 6, axonemal"/>
    <property type="match status" value="1"/>
</dbReference>
<dbReference type="GO" id="GO:0005874">
    <property type="term" value="C:microtubule"/>
    <property type="evidence" value="ECO:0007669"/>
    <property type="project" value="UniProtKB-KW"/>
</dbReference>
<feature type="domain" description="Dynein heavy chain linker" evidence="18">
    <location>
        <begin position="1388"/>
        <end position="1797"/>
    </location>
</feature>
<feature type="region of interest" description="Disordered" evidence="16">
    <location>
        <begin position="872"/>
        <end position="899"/>
    </location>
</feature>
<dbReference type="Gene3D" id="3.10.490.20">
    <property type="match status" value="1"/>
</dbReference>
<dbReference type="GO" id="GO:0060271">
    <property type="term" value="P:cilium assembly"/>
    <property type="evidence" value="ECO:0007669"/>
    <property type="project" value="UniProtKB-ARBA"/>
</dbReference>
<dbReference type="GO" id="GO:0005929">
    <property type="term" value="C:cilium"/>
    <property type="evidence" value="ECO:0007669"/>
    <property type="project" value="UniProtKB-ARBA"/>
</dbReference>
<comment type="similarity">
    <text evidence="2">Belongs to the dynein heavy chain family.</text>
</comment>
<dbReference type="PANTHER" id="PTHR45703">
    <property type="entry name" value="DYNEIN HEAVY CHAIN"/>
    <property type="match status" value="1"/>
</dbReference>
<feature type="domain" description="Dynein heavy chain ATP-binding dynein motor region" evidence="22">
    <location>
        <begin position="3602"/>
        <end position="3824"/>
    </location>
</feature>
<dbReference type="Proteomes" id="UP000613740">
    <property type="component" value="Unassembled WGS sequence"/>
</dbReference>
<dbReference type="FunFam" id="1.20.58.1120:FF:000005">
    <property type="entry name" value="Dynein, axonemal, heavy chain 12"/>
    <property type="match status" value="1"/>
</dbReference>
<keyword evidence="9" id="KW-0243">Dynein</keyword>
<dbReference type="Gene3D" id="1.10.287.2620">
    <property type="match status" value="1"/>
</dbReference>
<dbReference type="InterPro" id="IPR041228">
    <property type="entry name" value="Dynein_C"/>
</dbReference>
<evidence type="ECO:0000259" key="17">
    <source>
        <dbReference type="Pfam" id="PF03028"/>
    </source>
</evidence>
<keyword evidence="12" id="KW-0505">Motor protein</keyword>
<dbReference type="FunFam" id="1.20.1270.280:FF:000001">
    <property type="entry name" value="dynein heavy chain 7, axonemal"/>
    <property type="match status" value="1"/>
</dbReference>
<dbReference type="Gene3D" id="1.10.8.1220">
    <property type="match status" value="1"/>
</dbReference>
<dbReference type="FunFam" id="3.40.50.300:FF:002141">
    <property type="entry name" value="Dynein heavy chain"/>
    <property type="match status" value="1"/>
</dbReference>
<dbReference type="Pfam" id="PF03028">
    <property type="entry name" value="Dynein_heavy"/>
    <property type="match status" value="1"/>
</dbReference>
<keyword evidence="7" id="KW-0067">ATP-binding</keyword>
<dbReference type="Gene3D" id="1.10.472.130">
    <property type="match status" value="1"/>
</dbReference>
<dbReference type="FunFam" id="1.20.920.20:FF:000006">
    <property type="entry name" value="Dynein, axonemal, heavy chain 6"/>
    <property type="match status" value="1"/>
</dbReference>
<evidence type="ECO:0000256" key="15">
    <source>
        <dbReference type="SAM" id="Coils"/>
    </source>
</evidence>
<dbReference type="Gene3D" id="1.10.8.720">
    <property type="entry name" value="Region D6 of dynein motor"/>
    <property type="match status" value="1"/>
</dbReference>
<protein>
    <submittedName>
        <fullName evidence="27">Uncharacterized protein</fullName>
    </submittedName>
</protein>
<keyword evidence="4" id="KW-0493">Microtubule</keyword>
<evidence type="ECO:0000259" key="19">
    <source>
        <dbReference type="Pfam" id="PF12774"/>
    </source>
</evidence>
<feature type="domain" description="Dynein heavy chain C-terminal" evidence="26">
    <location>
        <begin position="4470"/>
        <end position="4776"/>
    </location>
</feature>
<keyword evidence="10 15" id="KW-0175">Coiled coil</keyword>
<feature type="region of interest" description="Disordered" evidence="16">
    <location>
        <begin position="322"/>
        <end position="372"/>
    </location>
</feature>
<evidence type="ECO:0000256" key="5">
    <source>
        <dbReference type="ARBA" id="ARBA00022741"/>
    </source>
</evidence>
<comment type="subcellular location">
    <subcellularLocation>
        <location evidence="1">Cytoplasm</location>
        <location evidence="1">Cytoskeleton</location>
        <location evidence="1">Flagellum axoneme</location>
    </subcellularLocation>
</comment>
<dbReference type="Gene3D" id="1.10.8.710">
    <property type="match status" value="1"/>
</dbReference>
<dbReference type="Pfam" id="PF17857">
    <property type="entry name" value="AAA_lid_1"/>
    <property type="match status" value="1"/>
</dbReference>
<feature type="domain" description="Dynein heavy chain AAA module D4" evidence="21">
    <location>
        <begin position="2958"/>
        <end position="3216"/>
    </location>
</feature>
<dbReference type="InterPro" id="IPR027417">
    <property type="entry name" value="P-loop_NTPase"/>
</dbReference>
<dbReference type="InterPro" id="IPR042228">
    <property type="entry name" value="Dynein_linker_3"/>
</dbReference>
<dbReference type="InterPro" id="IPR024743">
    <property type="entry name" value="Dynein_HC_stalk"/>
</dbReference>
<feature type="domain" description="Dynein heavy chain AAA 5 extension" evidence="23">
    <location>
        <begin position="2426"/>
        <end position="2576"/>
    </location>
</feature>
<dbReference type="Gene3D" id="6.10.140.1060">
    <property type="match status" value="1"/>
</dbReference>
<dbReference type="InterPro" id="IPR024317">
    <property type="entry name" value="Dynein_heavy_chain_D4_dom"/>
</dbReference>
<dbReference type="InterPro" id="IPR026983">
    <property type="entry name" value="DHC"/>
</dbReference>
<reference evidence="27" key="1">
    <citation type="journal article" date="2020" name="bioRxiv">
        <title>Comparative genomics of Chlamydomonas.</title>
        <authorList>
            <person name="Craig R.J."/>
            <person name="Hasan A.R."/>
            <person name="Ness R.W."/>
            <person name="Keightley P.D."/>
        </authorList>
    </citation>
    <scope>NUCLEOTIDE SEQUENCE</scope>
    <source>
        <strain evidence="27">CCAP 11/173</strain>
    </source>
</reference>
<feature type="domain" description="Dynein heavy chain coiled coil stalk" evidence="20">
    <location>
        <begin position="3231"/>
        <end position="3569"/>
    </location>
</feature>
<dbReference type="EMBL" id="JAEHOD010000103">
    <property type="protein sequence ID" value="KAG2427036.1"/>
    <property type="molecule type" value="Genomic_DNA"/>
</dbReference>
<sequence length="4780" mass="519069">MAPTRPESQSLADRVEPVPDAILPNALRNSPASVGLFKEEFRAAQRLRSSESVFIPEVLRTTHPPDLPPQGVAAAPAPTYVVQPGARPPTAKKAIGPGALSRPTSGLPSRSLSGGRPAGGGPDLQESLNKPGADWLLTRQTRPTSPNKPRNPTDVRPTSALDLGLHARVATSYAASAAKAVGLDVPAAAITNPAGSTLSGRTSLRSPSPGSRTASAVAAVVAAAAVHADGASGAVAAAGGLQTATSARLPRIPSPGTYAAEQAAAAAAAAATTGGSAALAAAAAAAAARHSGRPVSAAPSDIGAFIQEVADDEKFANEGTAFSRPISAYPTRGPGAPGGAAATNGKPPPGPAAGRGRGAPGGGLPTSALRPWTSKRAGLVDTTTDAATAGAVQHLRAASASLRKYALPPQPTALSGVATTYARKPRAPYTKDINTPTPSERIANNLSPLARGLSPRTLEVLAPGGVSPSALGPLPHPTWREVDDPELLDGVPEADGVHTAARKHMAYMPLELFDDLDYEAASPEEWVALGAEQGQGTPAETMMYMVASDSYEWMPCQVVGWDAADRMFVVTYESAAGTGTKTKKVKRLNLRFLAEDPVLFERRVMAAKAAREEAESELRLFFYLDSLALVEVLHTYNYAAALERAAAQVRGLSPETLVRLTPDLLDDAADYFERAVKSAVLEYRRLDPMEEGRLKVLRVPPRRARPPAPAFGMLPLLPPGREELEGPPVAFADVLAWARGHLYSGVGPLHAALVGLNELRGHVGDQLLWCMAPLSAAFKAMGGNDFDLTDAGVLPFPLRKWEALQHAHLRRVLKFVEVKMITACRMLSRDSPLAAILNDGRSYAGAKRGGANSEGLEGLYDDEEDHYDPYGDAYGNGGGGGGGGGSHRSGGAGAGGVEEEALSETHANLLRRLGLAMGAAAHSLLQDSAAAFADTLESFQKYEPTVATAKEGDLPYGVVRERFACGTFLMLHLLHEAIDPEPLPEPEVVAPGAGGEEEGEEEEGGGAAHKREAPPPEVRMGSFRILLSPAREEIQEALELAFSDMVAKMCELPNIFISPRAADPAALEFADFEPDPSSGGAEYGLEPLVAPALLQSDARVASARERVRHAAAAALEAAEEVALLFESAAEALAVDVPSILAQLAPLATPLDAYHKWIGAFRAAAAAAQAAAPTQVFTGLLQVDTAPLKQALVAKAAAGEAALLAQLQAKTVDVAARVCARCEELAAQALAVSSGVRSVIDLKATLVSAEAETREMMGWLAASRERDVVVSAYRAAYSDADLDLATAAQAWPKRMYETLERGWGKVEQEDRAFQAKLRASRDTLALDLAELAAEVQSFKEISNFDDMSELAHQGESLLARIQQLSDTAAAINEDEGLLGWEVSEWPAIKDLSVELEPFASLYSITNDFGLRREEWLFGPVRDLNAEEVEASVADWFKKTVRLSKALPRQDLRQLAEHTRGRLEEFKEYVPIMMAVCNPGMRGRHWERLSGVLGQRVYPGGDGEVNLQKLLGLGISQHADFLQELSDTASREMALERSLDRMVTEWNGVKFEAVAWKNTGGSILKGAVVEEVQMLLDDHTIKAQAMLSSPAAGPFLERIENWVKKLAAMQDIIDAWMLAQQKWMFLGPVYGSEEIAKQMPKERYEFSAADTRFRSVMKSCERNPEVLVFTDTQGLLSDLQSCNNSFSIIERSLAAYLESKKMLFPRFFFLSNDELIEILSEAKEPMHVQPFAKKIFEAVGEFEFNSDQEICALISIEEERVPLDRPVVTKSELTPGVEFWLLKVEEQMHLSLATIMKQSIQAYAKTPRAKWILQWPGQVVLAVAQTYWTRGVVESLAGGGLYGLVQFGEQCGRELMEEVMLVRGQLRPLERATIGALVVLDVHARDVVAEMIADKVATVDDFSWQSRLRYYWEKDTMEVRMLNAQCQYGYEYLGNSSRLVITPLTDRCYRTLLGAHHMHLGGAPAGPAGTGKTETTKDLAKAVAIQCVVFNCSDGLDYLAMGRFFKGLAASGAWACFDEFNRIELEVLSVVAQQVLTIQRAKAAGKNRFVFEGCDMIIVPTCNVFITMNPGYAGRSELPDNLKALFRDVAMMVPDYALISEIILYSYGYLEARSMAQKLVQTYRLCSEQLSRQDHYDYGMRAVMAVLRAAGNLKRRYSSAADAAVYSEPVLMLRAINDVNLPKFLDEDVPLFKGILSDLFPGVVLPSIDYGDLTAALSANAVAANLQPLPSFIEKAIQLYEMIVVRHGLMLVGRSFSMKTVAIKTLAAALGDLCAAYKGERRVKMHTINPKAVTMGQLYGQDDPLSKEWTDGVLAVAFRTLARDTSPDRKWVILDGPVDAIWIENMNTVLDDNKKLCLNSGEIIAMQGLMNMIFEVQDLAVASPATVSRCGMVYMQPSLLGWRPVVRSWLATLPELVTPDLKEHLTCLMEWLLPPCLRLVGKDCVQPVACQDINLVASLTRLLQALLLPYLEPPPPPPTKPGQPPPPPPPPRDAGAARSGAECLFLFCLIWTVGASVDAAGRALFSEHLRRFCKADYGAYEPYATGEAVPVRLPLPAANSVYDWVYDTVSESWQGWMDMRGAASPAIPPEAEYSTIIVTTADVVRYSYLLELQVAAHTPLLLVGPTGTGKSVYIKSFLANKLDRTKWTHMVFNFSAQTSANMTQDIIDGKLDKRRRGVYGPPVGKRAAIFIDDLNMPQLDRYGAQPPIELLRQAMDHGGWYDRHDNSFRKLVDIQFLAAMGPPGGGRNPVTNRYLRHFHVLYATEFDAASLSQIFGALTDWWFGRSKYKEEVVALRNPLVAASLQLHTAVSAHLLPTPAKTHYIFNLRDLSKLFQGMSFVGEALENDPERLQRLWVHEALRVYHDRLVDEGDREWIAATLRKTAEKNFPGCKFDALMARLAGEGSHGRVGAASLRRLLFADFTVPGAEPRRYVEVTDFPRLTAVVTEYLNDLNAGSKKPMSLVLFQFCLEHVCRVARCIRQPGGHALLVGVGGSGRQSVTQLAAFIEDFHLHSIEISSAYGMSDWHDDLKAAMRSAGEKHRDTVFMFSDSQILNETMVEELSSLLNTGEVPNLFDTGEMITIGEAIRQKARAARMDGSRADLTNFFVATVRQHLRVVLCFSPVGDAFRDRLRRFPSLITCTTIDWFTVWPNDALASVAEQSLSELAGTEPQLRHRLAEQCVHFHLTARQLTERYKAEAKRHTYVTPTSYLQLLDCFRGLLARQQQAVTAQRRRYEVGLEKLAGTEEQVLAMRAELEEKQPKLIASGKETAELISLVEVQTAEADKVKTLVQAEEAKAKEEADKVGAIKQECENDLAEAMPAFNAAIKALNTLTKNDISEVKGMKAPPQPVRMVMQAVCMLKGLQPTKVKDKDGRWGLDWWETSKRMLSDMGFLDSLMTFDKDNIPAEVITALQPLLSDPNFQPAKIKKVSQAAFGLCSWVRAMDTYDRVAKVVAPKRKALQEAEQQLAVVMADLGAKQAQLRAVAERLAGLQSQLEAAKGRKAELEADVALCEEKLDRATKLMAGLGGEKKRWSAKVEELGEQYVRLIGDMLLSAGVIAYLGAFSAEYRAAAVAGWAAQCASRGVPCSPHFSLLGALGEPVALRQWAIWGLPKDDVSAANGIIVKESSRWPLCVDPQGQANKWIRNMESGRHMLVLKPATDPTYLRSLAAALPMGFPVLLEGLGERLDASLEPVLLKQTFKSSGMQCVKLGDQVVEWGPGFRLYMTTKLRNPHYPPEVCTRVVLLNFCITPAGLEDQLLGIVVAKERPELEEEKSKLIITGAENARRLVEIEDQILAVLSSNQGSILDDGEAVAVLQEAKRLSDEIAAKQVEAAKTEQAIDKARTAYQPIAAHASVLYFCVAELLAVDPMYAFSLTYFVGLFLRSIEDSPRHPAVPKRLALLQEHFTFFLYVNVCRALFEKDKLLFAFSLAASIHVAAGKLAPEAVRFMVTGALSMDNPHPNPSPAWLSDQSWSHLCELEAVAEAFGGLRANLATHNDAWKVVYDSTVPHEQVLPGVFQERLDAFQRLLLMRCLCPDKLVPAVAAYVAGSMGSHYVEPQDFKLGSIFLDSTASMPIVFVLSPGSDPMADLLAFAEEKRKQVEAVSLGQGQGPIAEKAIAAGIREGSWVVLQNCHLAKSFLPRLELLCEQQLTAGDVNPEFRLWLTSYPSDIFPPSVLENGLKITNEPPKGLRAGMERIYKSEPLTDKTFFEGALRQPDAFKHLTYALAFFHCVAVGRRNYGPVGWNIPYAFNENDLRISLRQLRLFLDEADSGGPPLRMLVYTAGECNYGGKVTDAKDRRTLMTLLEQYYRKEVALGDAKFGPGVSFDLPETGDYPHYLSVLSRLPLGEAPPEVFGLHPNAAITRDLAEARQLLDGLALTTTSLTAAAAAAAGGEGEGVGEEGSAAGRRGGEESAGPSAQPSEANGPRAQHSAGGGASASGGGGHHSASGGAGHHGAGGGAGHHGAGGGGGGSSLRHIAAEIAAKLPADFDLEAASSAYPVTYLDSMNTVLVQELGRANALLQVIRVSLEELARALRGEVVMSGELERVAHSLGAGKVPEAWLARSFPSLKPLGSYVKELLERVAFFDAWLHSGPPPVYWISGFFFTQAFLTGAKQNYARKHKIPIDLIDFRHTVCDSPADTATPPTDGVLCGGMWLEAAGWDPVRHRLCESEPRVLFVPLPPVHFRPAQVAQEGGKKGGQQQGEGGEEGEDEAEAEASEQELPEGCTVAYVCPLYKTSERRGVLSTTGHSTNFVCDVMLPSSEPESHWTLRGVALLTSLDS</sequence>
<dbReference type="FunFam" id="1.10.8.710:FF:000004">
    <property type="entry name" value="Dynein axonemal heavy chain 6"/>
    <property type="match status" value="1"/>
</dbReference>
<dbReference type="Pfam" id="PF12775">
    <property type="entry name" value="AAA_7"/>
    <property type="match status" value="1"/>
</dbReference>
<evidence type="ECO:0000256" key="8">
    <source>
        <dbReference type="ARBA" id="ARBA00022846"/>
    </source>
</evidence>
<evidence type="ECO:0000256" key="7">
    <source>
        <dbReference type="ARBA" id="ARBA00022840"/>
    </source>
</evidence>
<dbReference type="GO" id="GO:0007018">
    <property type="term" value="P:microtubule-based movement"/>
    <property type="evidence" value="ECO:0007669"/>
    <property type="project" value="InterPro"/>
</dbReference>
<dbReference type="SUPFAM" id="SSF52540">
    <property type="entry name" value="P-loop containing nucleoside triphosphate hydrolases"/>
    <property type="match status" value="4"/>
</dbReference>
<evidence type="ECO:0000256" key="11">
    <source>
        <dbReference type="ARBA" id="ARBA00023069"/>
    </source>
</evidence>
<evidence type="ECO:0000256" key="16">
    <source>
        <dbReference type="SAM" id="MobiDB-lite"/>
    </source>
</evidence>
<dbReference type="Gene3D" id="3.20.180.20">
    <property type="entry name" value="Dynein heavy chain, N-terminal domain 2"/>
    <property type="match status" value="1"/>
</dbReference>
<dbReference type="Gene3D" id="3.40.50.300">
    <property type="entry name" value="P-loop containing nucleotide triphosphate hydrolases"/>
    <property type="match status" value="5"/>
</dbReference>
<evidence type="ECO:0000256" key="12">
    <source>
        <dbReference type="ARBA" id="ARBA00023175"/>
    </source>
</evidence>
<dbReference type="FunFam" id="3.40.50.300:FF:000044">
    <property type="entry name" value="Dynein heavy chain 5, axonemal"/>
    <property type="match status" value="1"/>
</dbReference>
<dbReference type="GO" id="GO:0008569">
    <property type="term" value="F:minus-end-directed microtubule motor activity"/>
    <property type="evidence" value="ECO:0007669"/>
    <property type="project" value="InterPro"/>
</dbReference>
<dbReference type="Pfam" id="PF12777">
    <property type="entry name" value="MT"/>
    <property type="match status" value="1"/>
</dbReference>
<dbReference type="FunFam" id="1.20.920.30:FF:000009">
    <property type="entry name" value="Dynein heavy chain 9"/>
    <property type="match status" value="1"/>
</dbReference>
<evidence type="ECO:0000259" key="20">
    <source>
        <dbReference type="Pfam" id="PF12777"/>
    </source>
</evidence>
<keyword evidence="8" id="KW-0282">Flagellum</keyword>
<feature type="region of interest" description="Disordered" evidence="16">
    <location>
        <begin position="4687"/>
        <end position="4720"/>
    </location>
</feature>
<keyword evidence="14" id="KW-0966">Cell projection</keyword>
<dbReference type="Pfam" id="PF18199">
    <property type="entry name" value="Dynein_C"/>
    <property type="match status" value="1"/>
</dbReference>
<dbReference type="Gene3D" id="1.20.140.100">
    <property type="entry name" value="Dynein heavy chain, N-terminal domain 2"/>
    <property type="match status" value="1"/>
</dbReference>
<keyword evidence="5" id="KW-0547">Nucleotide-binding</keyword>
<evidence type="ECO:0000259" key="25">
    <source>
        <dbReference type="Pfam" id="PF18198"/>
    </source>
</evidence>
<feature type="domain" description="Dynein heavy chain region D6 P-loop" evidence="17">
    <location>
        <begin position="4070"/>
        <end position="4182"/>
    </location>
</feature>
<dbReference type="Pfam" id="PF12774">
    <property type="entry name" value="AAA_6"/>
    <property type="match status" value="1"/>
</dbReference>
<dbReference type="InterPro" id="IPR043160">
    <property type="entry name" value="Dynein_C_barrel"/>
</dbReference>
<dbReference type="InterPro" id="IPR004273">
    <property type="entry name" value="Dynein_heavy_D6_P-loop"/>
</dbReference>
<dbReference type="InterPro" id="IPR043157">
    <property type="entry name" value="Dynein_AAA1S"/>
</dbReference>
<dbReference type="GO" id="GO:0045505">
    <property type="term" value="F:dynein intermediate chain binding"/>
    <property type="evidence" value="ECO:0007669"/>
    <property type="project" value="InterPro"/>
</dbReference>
<dbReference type="Pfam" id="PF17852">
    <property type="entry name" value="Dynein_AAA_lid"/>
    <property type="match status" value="1"/>
</dbReference>
<dbReference type="PANTHER" id="PTHR45703:SF1">
    <property type="entry name" value="DYNEINS HEAVY CHAIN"/>
    <property type="match status" value="1"/>
</dbReference>
<feature type="compositionally biased region" description="Low complexity" evidence="16">
    <location>
        <begin position="100"/>
        <end position="115"/>
    </location>
</feature>
<keyword evidence="6" id="KW-0970">Cilium biogenesis/degradation</keyword>
<evidence type="ECO:0000256" key="9">
    <source>
        <dbReference type="ARBA" id="ARBA00023017"/>
    </source>
</evidence>
<feature type="domain" description="Dynein heavy chain 3 AAA+ lid" evidence="24">
    <location>
        <begin position="2797"/>
        <end position="2886"/>
    </location>
</feature>
<organism evidence="27 28">
    <name type="scientific">Chlamydomonas schloesseri</name>
    <dbReference type="NCBI Taxonomy" id="2026947"/>
    <lineage>
        <taxon>Eukaryota</taxon>
        <taxon>Viridiplantae</taxon>
        <taxon>Chlorophyta</taxon>
        <taxon>core chlorophytes</taxon>
        <taxon>Chlorophyceae</taxon>
        <taxon>CS clade</taxon>
        <taxon>Chlamydomonadales</taxon>
        <taxon>Chlamydomonadaceae</taxon>
        <taxon>Chlamydomonas</taxon>
    </lineage>
</organism>
<feature type="compositionally biased region" description="Gly residues" evidence="16">
    <location>
        <begin position="874"/>
        <end position="896"/>
    </location>
</feature>
<feature type="compositionally biased region" description="Low complexity" evidence="16">
    <location>
        <begin position="330"/>
        <end position="345"/>
    </location>
</feature>
<feature type="coiled-coil region" evidence="15">
    <location>
        <begin position="3458"/>
        <end position="3520"/>
    </location>
</feature>
<dbReference type="Pfam" id="PF08393">
    <property type="entry name" value="DHC_N2"/>
    <property type="match status" value="1"/>
</dbReference>
<dbReference type="InterPro" id="IPR013602">
    <property type="entry name" value="Dynein_heavy_linker"/>
</dbReference>
<feature type="compositionally biased region" description="Pro residues" evidence="16">
    <location>
        <begin position="2472"/>
        <end position="2490"/>
    </location>
</feature>
<evidence type="ECO:0000259" key="24">
    <source>
        <dbReference type="Pfam" id="PF17857"/>
    </source>
</evidence>
<keyword evidence="28" id="KW-1185">Reference proteome</keyword>
<dbReference type="Gene3D" id="1.20.1270.280">
    <property type="match status" value="1"/>
</dbReference>
<feature type="compositionally biased region" description="Gly residues" evidence="16">
    <location>
        <begin position="4431"/>
        <end position="4471"/>
    </location>
</feature>
<evidence type="ECO:0000256" key="13">
    <source>
        <dbReference type="ARBA" id="ARBA00023212"/>
    </source>
</evidence>
<evidence type="ECO:0000259" key="26">
    <source>
        <dbReference type="Pfam" id="PF18199"/>
    </source>
</evidence>
<accession>A0A835SK51</accession>
<feature type="compositionally biased region" description="Polar residues" evidence="16">
    <location>
        <begin position="138"/>
        <end position="150"/>
    </location>
</feature>
<feature type="region of interest" description="Disordered" evidence="16">
    <location>
        <begin position="191"/>
        <end position="211"/>
    </location>
</feature>
<dbReference type="Gene3D" id="1.20.920.20">
    <property type="match status" value="1"/>
</dbReference>
<dbReference type="Pfam" id="PF18198">
    <property type="entry name" value="AAA_lid_11"/>
    <property type="match status" value="1"/>
</dbReference>
<dbReference type="FunFam" id="3.40.50.300:FF:001145">
    <property type="entry name" value="Putative dynein heavy chain"/>
    <property type="match status" value="1"/>
</dbReference>
<dbReference type="InterPro" id="IPR035706">
    <property type="entry name" value="AAA_9"/>
</dbReference>
<dbReference type="Pfam" id="PF12781">
    <property type="entry name" value="AAA_9"/>
    <property type="match status" value="1"/>
</dbReference>
<feature type="coiled-coil region" evidence="15">
    <location>
        <begin position="3817"/>
        <end position="3844"/>
    </location>
</feature>
<name>A0A835SK51_9CHLO</name>
<dbReference type="InterPro" id="IPR041658">
    <property type="entry name" value="AAA_lid_11"/>
</dbReference>
<feature type="compositionally biased region" description="Acidic residues" evidence="16">
    <location>
        <begin position="995"/>
        <end position="1004"/>
    </location>
</feature>
<keyword evidence="3" id="KW-0963">Cytoplasm</keyword>
<dbReference type="FunFam" id="3.40.50.300:FF:000362">
    <property type="entry name" value="Dynein, axonemal, heavy chain 6"/>
    <property type="match status" value="1"/>
</dbReference>
<evidence type="ECO:0000259" key="18">
    <source>
        <dbReference type="Pfam" id="PF08393"/>
    </source>
</evidence>